<evidence type="ECO:0000256" key="6">
    <source>
        <dbReference type="ARBA" id="ARBA00022603"/>
    </source>
</evidence>
<proteinExistence type="inferred from homology"/>
<dbReference type="InterPro" id="IPR000682">
    <property type="entry name" value="PCMT"/>
</dbReference>
<dbReference type="CDD" id="cd02440">
    <property type="entry name" value="AdoMet_MTases"/>
    <property type="match status" value="1"/>
</dbReference>
<dbReference type="EC" id="2.1.1.77" evidence="3"/>
<sequence length="414" mass="45017">MRWRRRSERLAAEVTAEGSRWRPVLAAVPRHLLVPRWWITPEGEPWGVWQVRDGAANRDEWARAVYQNVSLVTEVERVHADLGADGTVLTGSPTSTSAMPGLVLRLLRHAQIHDGARVLIVGTGSGYPAALAARRFGAEQVTSIDISPYLTDAAAGRLATIGLRPTLLTGDGTGPLPGPYDRIVSMTGVRPIPASRLAALRPGARLVTTIAATPLIVCAVKNADGRAYGQIAWDRGIFTTADTPDQDRREPVPAVADDSGGEESLSRYPVVRIRPFSDVGVMLEFAVPGIRHEYEEHAGGRRTVRMSHPDGSWARATACGDEPSPVVQGGPRRLWDLWEEVRHDWLLGGSMPAYGAQAVVEADGAVQLSRGPWRYLIRWPTSDRRAVRYVGPRAVRAQGCGEASSFGTPPPVRR</sequence>
<feature type="region of interest" description="Disordered" evidence="12">
    <location>
        <begin position="241"/>
        <end position="262"/>
    </location>
</feature>
<evidence type="ECO:0000256" key="4">
    <source>
        <dbReference type="ARBA" id="ARBA00013346"/>
    </source>
</evidence>
<evidence type="ECO:0000256" key="1">
    <source>
        <dbReference type="ARBA" id="ARBA00004496"/>
    </source>
</evidence>
<comment type="subcellular location">
    <subcellularLocation>
        <location evidence="1">Cytoplasm</location>
    </subcellularLocation>
</comment>
<dbReference type="GO" id="GO:0005737">
    <property type="term" value="C:cytoplasm"/>
    <property type="evidence" value="ECO:0007669"/>
    <property type="project" value="UniProtKB-SubCell"/>
</dbReference>
<evidence type="ECO:0000256" key="10">
    <source>
        <dbReference type="ARBA" id="ARBA00031323"/>
    </source>
</evidence>
<dbReference type="PANTHER" id="PTHR11579:SF0">
    <property type="entry name" value="PROTEIN-L-ISOASPARTATE(D-ASPARTATE) O-METHYLTRANSFERASE"/>
    <property type="match status" value="1"/>
</dbReference>
<comment type="similarity">
    <text evidence="2">Belongs to the methyltransferase superfamily. L-isoaspartyl/D-aspartyl protein methyltransferase family.</text>
</comment>
<evidence type="ECO:0000313" key="13">
    <source>
        <dbReference type="EMBL" id="SEH03947.1"/>
    </source>
</evidence>
<keyword evidence="6 13" id="KW-0489">Methyltransferase</keyword>
<dbReference type="PANTHER" id="PTHR11579">
    <property type="entry name" value="PROTEIN-L-ISOASPARTATE O-METHYLTRANSFERASE"/>
    <property type="match status" value="1"/>
</dbReference>
<keyword evidence="14" id="KW-1185">Reference proteome</keyword>
<organism evidence="13 14">
    <name type="scientific">Nonomuraea solani</name>
    <dbReference type="NCBI Taxonomy" id="1144553"/>
    <lineage>
        <taxon>Bacteria</taxon>
        <taxon>Bacillati</taxon>
        <taxon>Actinomycetota</taxon>
        <taxon>Actinomycetes</taxon>
        <taxon>Streptosporangiales</taxon>
        <taxon>Streptosporangiaceae</taxon>
        <taxon>Nonomuraea</taxon>
    </lineage>
</organism>
<evidence type="ECO:0000256" key="5">
    <source>
        <dbReference type="ARBA" id="ARBA00022490"/>
    </source>
</evidence>
<dbReference type="Gene3D" id="3.40.50.150">
    <property type="entry name" value="Vaccinia Virus protein VP39"/>
    <property type="match status" value="1"/>
</dbReference>
<dbReference type="EMBL" id="FNVT01000049">
    <property type="protein sequence ID" value="SEH03947.1"/>
    <property type="molecule type" value="Genomic_DNA"/>
</dbReference>
<dbReference type="GO" id="GO:0032259">
    <property type="term" value="P:methylation"/>
    <property type="evidence" value="ECO:0007669"/>
    <property type="project" value="UniProtKB-KW"/>
</dbReference>
<dbReference type="GO" id="GO:0004719">
    <property type="term" value="F:protein-L-isoaspartate (D-aspartate) O-methyltransferase activity"/>
    <property type="evidence" value="ECO:0007669"/>
    <property type="project" value="UniProtKB-EC"/>
</dbReference>
<evidence type="ECO:0000256" key="12">
    <source>
        <dbReference type="SAM" id="MobiDB-lite"/>
    </source>
</evidence>
<keyword evidence="7 13" id="KW-0808">Transferase</keyword>
<name>A0A1H6F1C4_9ACTN</name>
<evidence type="ECO:0000256" key="8">
    <source>
        <dbReference type="ARBA" id="ARBA00022691"/>
    </source>
</evidence>
<dbReference type="Pfam" id="PF01135">
    <property type="entry name" value="PCMT"/>
    <property type="match status" value="1"/>
</dbReference>
<evidence type="ECO:0000256" key="11">
    <source>
        <dbReference type="ARBA" id="ARBA00031350"/>
    </source>
</evidence>
<accession>A0A1H6F1C4</accession>
<gene>
    <name evidence="13" type="ORF">SAMN05444920_14917</name>
</gene>
<dbReference type="AlphaFoldDB" id="A0A1H6F1C4"/>
<reference evidence="13 14" key="1">
    <citation type="submission" date="2016-10" db="EMBL/GenBank/DDBJ databases">
        <authorList>
            <person name="de Groot N.N."/>
        </authorList>
    </citation>
    <scope>NUCLEOTIDE SEQUENCE [LARGE SCALE GENOMIC DNA]</scope>
    <source>
        <strain evidence="13 14">CGMCC 4.7037</strain>
    </source>
</reference>
<evidence type="ECO:0000256" key="9">
    <source>
        <dbReference type="ARBA" id="ARBA00030757"/>
    </source>
</evidence>
<evidence type="ECO:0000256" key="2">
    <source>
        <dbReference type="ARBA" id="ARBA00005369"/>
    </source>
</evidence>
<evidence type="ECO:0000256" key="7">
    <source>
        <dbReference type="ARBA" id="ARBA00022679"/>
    </source>
</evidence>
<keyword evidence="5" id="KW-0963">Cytoplasm</keyword>
<keyword evidence="8" id="KW-0949">S-adenosyl-L-methionine</keyword>
<dbReference type="SUPFAM" id="SSF53335">
    <property type="entry name" value="S-adenosyl-L-methionine-dependent methyltransferases"/>
    <property type="match status" value="1"/>
</dbReference>
<dbReference type="InterPro" id="IPR029063">
    <property type="entry name" value="SAM-dependent_MTases_sf"/>
</dbReference>
<evidence type="ECO:0000256" key="3">
    <source>
        <dbReference type="ARBA" id="ARBA00011890"/>
    </source>
</evidence>
<evidence type="ECO:0000313" key="14">
    <source>
        <dbReference type="Proteomes" id="UP000236732"/>
    </source>
</evidence>
<dbReference type="Proteomes" id="UP000236732">
    <property type="component" value="Unassembled WGS sequence"/>
</dbReference>
<protein>
    <recommendedName>
        <fullName evidence="4">Protein-L-isoaspartate O-methyltransferase</fullName>
        <ecNumber evidence="3">2.1.1.77</ecNumber>
    </recommendedName>
    <alternativeName>
        <fullName evidence="11">L-isoaspartyl protein carboxyl methyltransferase</fullName>
    </alternativeName>
    <alternativeName>
        <fullName evidence="9">Protein L-isoaspartyl methyltransferase</fullName>
    </alternativeName>
    <alternativeName>
        <fullName evidence="10">Protein-beta-aspartate methyltransferase</fullName>
    </alternativeName>
</protein>